<dbReference type="PANTHER" id="PTHR44845">
    <property type="entry name" value="CARRIER DOMAIN-CONTAINING PROTEIN"/>
    <property type="match status" value="1"/>
</dbReference>
<organism evidence="5 6">
    <name type="scientific">Aspergillus nanangensis</name>
    <dbReference type="NCBI Taxonomy" id="2582783"/>
    <lineage>
        <taxon>Eukaryota</taxon>
        <taxon>Fungi</taxon>
        <taxon>Dikarya</taxon>
        <taxon>Ascomycota</taxon>
        <taxon>Pezizomycotina</taxon>
        <taxon>Eurotiomycetes</taxon>
        <taxon>Eurotiomycetidae</taxon>
        <taxon>Eurotiales</taxon>
        <taxon>Aspergillaceae</taxon>
        <taxon>Aspergillus</taxon>
        <taxon>Aspergillus subgen. Circumdati</taxon>
    </lineage>
</organism>
<dbReference type="InterPro" id="IPR000873">
    <property type="entry name" value="AMP-dep_synth/lig_dom"/>
</dbReference>
<evidence type="ECO:0000313" key="6">
    <source>
        <dbReference type="Proteomes" id="UP001194746"/>
    </source>
</evidence>
<dbReference type="Pfam" id="PF00501">
    <property type="entry name" value="AMP-binding"/>
    <property type="match status" value="1"/>
</dbReference>
<accession>A0AAD4GNC4</accession>
<reference evidence="5" key="2">
    <citation type="submission" date="2020-02" db="EMBL/GenBank/DDBJ databases">
        <authorList>
            <person name="Gilchrist C.L.M."/>
            <person name="Chooi Y.-H."/>
        </authorList>
    </citation>
    <scope>NUCLEOTIDE SEQUENCE</scope>
    <source>
        <strain evidence="5">MST-FP2251</strain>
    </source>
</reference>
<dbReference type="SUPFAM" id="SSF56801">
    <property type="entry name" value="Acetyl-CoA synthetase-like"/>
    <property type="match status" value="1"/>
</dbReference>
<dbReference type="CDD" id="cd05918">
    <property type="entry name" value="A_NRPS_SidN3_like"/>
    <property type="match status" value="1"/>
</dbReference>
<feature type="domain" description="Thioester reductase (TE)" evidence="4">
    <location>
        <begin position="846"/>
        <end position="1083"/>
    </location>
</feature>
<proteinExistence type="predicted"/>
<dbReference type="InterPro" id="IPR045851">
    <property type="entry name" value="AMP-bd_C_sf"/>
</dbReference>
<dbReference type="Gene3D" id="3.40.50.12780">
    <property type="entry name" value="N-terminal domain of ligase-like"/>
    <property type="match status" value="1"/>
</dbReference>
<dbReference type="InterPro" id="IPR013120">
    <property type="entry name" value="FAR_NAD-bd"/>
</dbReference>
<feature type="domain" description="AMP-dependent synthetase/ligase" evidence="3">
    <location>
        <begin position="213"/>
        <end position="546"/>
    </location>
</feature>
<evidence type="ECO:0000256" key="1">
    <source>
        <dbReference type="ARBA" id="ARBA00022450"/>
    </source>
</evidence>
<evidence type="ECO:0000313" key="5">
    <source>
        <dbReference type="EMBL" id="KAF9883255.1"/>
    </source>
</evidence>
<dbReference type="PIRSF" id="PIRSF001617">
    <property type="entry name" value="Alpha-AR"/>
    <property type="match status" value="1"/>
</dbReference>
<dbReference type="Proteomes" id="UP001194746">
    <property type="component" value="Unassembled WGS sequence"/>
</dbReference>
<keyword evidence="2" id="KW-0597">Phosphoprotein</keyword>
<evidence type="ECO:0008006" key="7">
    <source>
        <dbReference type="Google" id="ProtNLM"/>
    </source>
</evidence>
<dbReference type="AlphaFoldDB" id="A0AAD4GNC4"/>
<dbReference type="EMBL" id="VCAU01000174">
    <property type="protein sequence ID" value="KAF9883255.1"/>
    <property type="molecule type" value="Genomic_DNA"/>
</dbReference>
<dbReference type="InterPro" id="IPR020845">
    <property type="entry name" value="AMP-binding_CS"/>
</dbReference>
<sequence length="1219" mass="134370">MIEIAASLANGDSNGCSCQENSSDPTDQTLVSPCFSFNSPQIPFHVYEGILLSAWVVLIRAYYGDEKTVLVRDSASHEEAKAEVECTTLSAIPETTAKELRTAVGDAKPNTLSMNLRDVQERAVVELILAVQPSREGAVVNVYALRDRKPAFQLCSMTGSLQKAVHSIMYYPSMMISSINIISDHDMARLQDWMVEPAYDSPNCIHALINRHYHEQPLSTAICSTTENITYEELGMKSAAIARALRVKGVVRGSIVGVRVAKSVAALVAIIGILRAGAGYVPMEPSTPVDRMQSILRKAKIKHLLADGSDMGCREGIEIIDPNLLEAASIPEDWKVEIENDPHATAYIMFTSGSTGLPKGVIHTQKRVAGGLLELADRFGLNKSTRFLQYASFSFDASICGVFAPLVVGATVCVPSDKERLEDIGAAMAQMRVTDASLTPVVIRQLKPGSIPSLKRLYVGGEAPSRDILEVWSEQVQLNNIYGTTETGVWDTIKPGLRRDDNPKNIGKGIGANMFVVDPSNIHKLQPIGVEGELLLQSPYIGKGYLEDPERQSKSFIPCPPWVRELGGDMSRPIYRTGDLVKCDPDGCIIFSGRESGFIKIRGLRIELGEVETCINLILEGGRTAVIAANLNKKAEELEIVAFVEASSSDFSLVDQLRSALGNKLPAYMIPSVIIPIESLPLTDSKKINRQSLHQHLTTMTPDNIIRYRPGGASAAQWKRIARSQQLAMELNHTIVDIVEGDKRGTMDSLRESDFTLSSVGLTSVQLVYMAGLIRRHWKKSLHLRLLQQPGLTVCGLAGLILNGESKQDETQQSPTQTNILAELDIIRSDLEFRTCKNRTVLCTSITGFLGSQILRSLLESPDIGRIIGLVRANSETKAMDKVREQGIIGHWWRDEYEPRIEIWMGDLSRSKLGLEEKLWNNQTGVSPIDAIVHNGARVNWMDDFATLKATNVQSTSEILEAIASMTKPCSLTYISGGYLPSSEESREEIAKKLTKASGYDQTKFLSRMLLDDYNTHLDGTGDVQTPRAHTIQPGFIVGTQKEGISHTEDFLWRLAATILKTRSISDVLRRAYIPVAGVDQIATLTVDTLLGRRHGVTNHVTDCRDGIFLFHFCDILSAKTGIKIQSVSDAGWMDAVRTDIENSSFDHPFLPVMDWFEANAWQFSPETCGPPERHLLDERETYVAIEKSVDYMVSIGYLPSNAPDAPKVVNGMSLFRRS</sequence>
<reference evidence="5" key="1">
    <citation type="journal article" date="2019" name="Beilstein J. Org. Chem.">
        <title>Nanangenines: drimane sesquiterpenoids as the dominant metabolite cohort of a novel Australian fungus, Aspergillus nanangensis.</title>
        <authorList>
            <person name="Lacey H.J."/>
            <person name="Gilchrist C.L.M."/>
            <person name="Crombie A."/>
            <person name="Kalaitzis J.A."/>
            <person name="Vuong D."/>
            <person name="Rutledge P.J."/>
            <person name="Turner P."/>
            <person name="Pitt J.I."/>
            <person name="Lacey E."/>
            <person name="Chooi Y.H."/>
            <person name="Piggott A.M."/>
        </authorList>
    </citation>
    <scope>NUCLEOTIDE SEQUENCE</scope>
    <source>
        <strain evidence="5">MST-FP2251</strain>
    </source>
</reference>
<dbReference type="Pfam" id="PF07993">
    <property type="entry name" value="NAD_binding_4"/>
    <property type="match status" value="1"/>
</dbReference>
<evidence type="ECO:0000256" key="2">
    <source>
        <dbReference type="ARBA" id="ARBA00022553"/>
    </source>
</evidence>
<gene>
    <name evidence="5" type="ORF">FE257_003811</name>
</gene>
<comment type="caution">
    <text evidence="5">The sequence shown here is derived from an EMBL/GenBank/DDBJ whole genome shotgun (WGS) entry which is preliminary data.</text>
</comment>
<keyword evidence="6" id="KW-1185">Reference proteome</keyword>
<dbReference type="PANTHER" id="PTHR44845:SF4">
    <property type="entry name" value="NONRIBOSOMAL PEPTIDE SYNTHASE INPA"/>
    <property type="match status" value="1"/>
</dbReference>
<dbReference type="PROSITE" id="PS00455">
    <property type="entry name" value="AMP_BINDING"/>
    <property type="match status" value="1"/>
</dbReference>
<dbReference type="SUPFAM" id="SSF51735">
    <property type="entry name" value="NAD(P)-binding Rossmann-fold domains"/>
    <property type="match status" value="1"/>
</dbReference>
<evidence type="ECO:0000259" key="4">
    <source>
        <dbReference type="Pfam" id="PF07993"/>
    </source>
</evidence>
<dbReference type="InterPro" id="IPR010071">
    <property type="entry name" value="AA_adenyl_dom"/>
</dbReference>
<keyword evidence="1" id="KW-0596">Phosphopantetheine</keyword>
<dbReference type="InterPro" id="IPR042099">
    <property type="entry name" value="ANL_N_sf"/>
</dbReference>
<dbReference type="Gene3D" id="3.30.300.30">
    <property type="match status" value="1"/>
</dbReference>
<evidence type="ECO:0000259" key="3">
    <source>
        <dbReference type="Pfam" id="PF00501"/>
    </source>
</evidence>
<dbReference type="NCBIfam" id="TIGR01733">
    <property type="entry name" value="AA-adenyl-dom"/>
    <property type="match status" value="1"/>
</dbReference>
<dbReference type="InterPro" id="IPR036291">
    <property type="entry name" value="NAD(P)-bd_dom_sf"/>
</dbReference>
<protein>
    <recommendedName>
        <fullName evidence="7">Carrier domain-containing protein</fullName>
    </recommendedName>
</protein>
<dbReference type="Gene3D" id="3.40.50.720">
    <property type="entry name" value="NAD(P)-binding Rossmann-like Domain"/>
    <property type="match status" value="1"/>
</dbReference>
<name>A0AAD4GNC4_ASPNN</name>